<dbReference type="InterPro" id="IPR007569">
    <property type="entry name" value="DUF559"/>
</dbReference>
<protein>
    <submittedName>
        <fullName evidence="2">DUF559 domain-containing protein</fullName>
    </submittedName>
</protein>
<dbReference type="Proteomes" id="UP000824037">
    <property type="component" value="Unassembled WGS sequence"/>
</dbReference>
<accession>A0A9D2EDB8</accession>
<feature type="domain" description="DUF559" evidence="1">
    <location>
        <begin position="213"/>
        <end position="275"/>
    </location>
</feature>
<organism evidence="2 3">
    <name type="scientific">Candidatus Ruania gallistercoris</name>
    <dbReference type="NCBI Taxonomy" id="2838746"/>
    <lineage>
        <taxon>Bacteria</taxon>
        <taxon>Bacillati</taxon>
        <taxon>Actinomycetota</taxon>
        <taxon>Actinomycetes</taxon>
        <taxon>Micrococcales</taxon>
        <taxon>Ruaniaceae</taxon>
        <taxon>Ruania</taxon>
    </lineage>
</organism>
<name>A0A9D2EDB8_9MICO</name>
<evidence type="ECO:0000259" key="1">
    <source>
        <dbReference type="Pfam" id="PF04480"/>
    </source>
</evidence>
<dbReference type="Gene3D" id="3.40.960.10">
    <property type="entry name" value="VSR Endonuclease"/>
    <property type="match status" value="1"/>
</dbReference>
<dbReference type="EMBL" id="DXBY01000118">
    <property type="protein sequence ID" value="HIZ35509.1"/>
    <property type="molecule type" value="Genomic_DNA"/>
</dbReference>
<proteinExistence type="predicted"/>
<gene>
    <name evidence="2" type="ORF">H9815_07000</name>
</gene>
<dbReference type="Pfam" id="PF04480">
    <property type="entry name" value="DUF559"/>
    <property type="match status" value="1"/>
</dbReference>
<dbReference type="InterPro" id="IPR011335">
    <property type="entry name" value="Restrct_endonuc-II-like"/>
</dbReference>
<reference evidence="2" key="2">
    <citation type="submission" date="2021-04" db="EMBL/GenBank/DDBJ databases">
        <authorList>
            <person name="Gilroy R."/>
        </authorList>
    </citation>
    <scope>NUCLEOTIDE SEQUENCE</scope>
    <source>
        <strain evidence="2">ChiGjej4B4-7305</strain>
    </source>
</reference>
<sequence length="295" mass="33303">MTDATAAGVHPERLRRSDLAAPFHGLRVPADADLDLWRRCFAYQVLRPDSFVSHLTAARIRGLPVPYDPDAPLDMAVFVPARAPRGATIRGHRLSATRTQAREFRGLMVATPRSIWCQIAQRLTVDDLIVLGDALVRRSTPPTTLEDLAAATRGHQGQPGYRKLLETMQSVRPGTDSPRETRLRLTLIAAGLPEPEVNAEIIDHDGRFLARGDLVYREQRVIVEYDGDHHRTSRRQYERDIDRRNDLAEAGWIVITINRSHRHIRLETIIDQVRRTLLSRGWRPGAPTVLPRSVA</sequence>
<evidence type="ECO:0000313" key="2">
    <source>
        <dbReference type="EMBL" id="HIZ35509.1"/>
    </source>
</evidence>
<evidence type="ECO:0000313" key="3">
    <source>
        <dbReference type="Proteomes" id="UP000824037"/>
    </source>
</evidence>
<comment type="caution">
    <text evidence="2">The sequence shown here is derived from an EMBL/GenBank/DDBJ whole genome shotgun (WGS) entry which is preliminary data.</text>
</comment>
<reference evidence="2" key="1">
    <citation type="journal article" date="2021" name="PeerJ">
        <title>Extensive microbial diversity within the chicken gut microbiome revealed by metagenomics and culture.</title>
        <authorList>
            <person name="Gilroy R."/>
            <person name="Ravi A."/>
            <person name="Getino M."/>
            <person name="Pursley I."/>
            <person name="Horton D.L."/>
            <person name="Alikhan N.F."/>
            <person name="Baker D."/>
            <person name="Gharbi K."/>
            <person name="Hall N."/>
            <person name="Watson M."/>
            <person name="Adriaenssens E.M."/>
            <person name="Foster-Nyarko E."/>
            <person name="Jarju S."/>
            <person name="Secka A."/>
            <person name="Antonio M."/>
            <person name="Oren A."/>
            <person name="Chaudhuri R.R."/>
            <person name="La Ragione R."/>
            <person name="Hildebrand F."/>
            <person name="Pallen M.J."/>
        </authorList>
    </citation>
    <scope>NUCLEOTIDE SEQUENCE</scope>
    <source>
        <strain evidence="2">ChiGjej4B4-7305</strain>
    </source>
</reference>
<dbReference type="AlphaFoldDB" id="A0A9D2EDB8"/>
<dbReference type="SUPFAM" id="SSF52980">
    <property type="entry name" value="Restriction endonuclease-like"/>
    <property type="match status" value="1"/>
</dbReference>